<evidence type="ECO:0000313" key="1">
    <source>
        <dbReference type="EMBL" id="AAM29351.1"/>
    </source>
</evidence>
<organism evidence="1">
    <name type="scientific">Drosophila melanogaster</name>
    <name type="common">Fruit fly</name>
    <dbReference type="NCBI Taxonomy" id="7227"/>
    <lineage>
        <taxon>Eukaryota</taxon>
        <taxon>Metazoa</taxon>
        <taxon>Ecdysozoa</taxon>
        <taxon>Arthropoda</taxon>
        <taxon>Hexapoda</taxon>
        <taxon>Insecta</taxon>
        <taxon>Pterygota</taxon>
        <taxon>Neoptera</taxon>
        <taxon>Endopterygota</taxon>
        <taxon>Diptera</taxon>
        <taxon>Brachycera</taxon>
        <taxon>Muscomorpha</taxon>
        <taxon>Ephydroidea</taxon>
        <taxon>Drosophilidae</taxon>
        <taxon>Drosophila</taxon>
        <taxon>Sophophora</taxon>
    </lineage>
</organism>
<sequence length="161" mass="17659">MPKNICRSITAGQEIAIRRLQIHIPFCCRHCCCRRLLRLRPAETAKLRTVASAASSIHGPLTLLLSWHRSGGQYRADSFLRPSTGQIIVVISVAQAPVTGQGPGEKYGLRKVPIGFCSEIISCYFCRCCCSGCCWVKAAVDLRYMKIGQGPKSVSRVVGCM</sequence>
<protein>
    <submittedName>
        <fullName evidence="1">GH14618p</fullName>
    </submittedName>
    <submittedName>
        <fullName evidence="2">LP01542p</fullName>
    </submittedName>
</protein>
<evidence type="ECO:0000313" key="2">
    <source>
        <dbReference type="EMBL" id="ABN49445.1"/>
    </source>
</evidence>
<accession>Q8MZ55</accession>
<proteinExistence type="evidence at transcript level"/>
<reference evidence="1" key="1">
    <citation type="submission" date="2002-05" db="EMBL/GenBank/DDBJ databases">
        <authorList>
            <person name="Stapleton M."/>
            <person name="Brokstein P."/>
            <person name="Hong L."/>
            <person name="Agbayani A."/>
            <person name="Carlson J."/>
            <person name="Champe M."/>
            <person name="Chavez C."/>
            <person name="Dorsett V."/>
            <person name="Dresnek D."/>
            <person name="Farfan D."/>
            <person name="Frise E."/>
            <person name="George R."/>
            <person name="Gonzalez M."/>
            <person name="Guarin H."/>
            <person name="Kronmiller B."/>
            <person name="Li P."/>
            <person name="Liao G."/>
            <person name="Miranda A."/>
            <person name="Mungall C.J."/>
            <person name="Nunoo J."/>
            <person name="Pacleb J."/>
            <person name="Paragas V."/>
            <person name="Park S."/>
            <person name="Patel S."/>
            <person name="Phouanenavong S."/>
            <person name="Wan K."/>
            <person name="Yu C."/>
            <person name="Lewis S.E."/>
            <person name="Rubin G.M."/>
            <person name="Celniker S."/>
        </authorList>
    </citation>
    <scope>NUCLEOTIDE SEQUENCE</scope>
    <source>
        <strain evidence="1">Berkeley</strain>
    </source>
</reference>
<dbReference type="EMBL" id="AY113346">
    <property type="protein sequence ID" value="AAM29351.1"/>
    <property type="molecule type" value="mRNA"/>
</dbReference>
<reference evidence="2" key="2">
    <citation type="submission" date="2007-02" db="EMBL/GenBank/DDBJ databases">
        <authorList>
            <person name="Stapleton M."/>
            <person name="Carlson J."/>
            <person name="Frise E."/>
            <person name="Kapadia B."/>
            <person name="Park S."/>
            <person name="Wan K."/>
            <person name="Yu C."/>
            <person name="Celniker S."/>
        </authorList>
    </citation>
    <scope>NUCLEOTIDE SEQUENCE</scope>
    <source>
        <strain evidence="2">Berkeley</strain>
    </source>
</reference>
<dbReference type="AlphaFoldDB" id="Q8MZ55"/>
<name>Q8MZ55_DROME</name>
<dbReference type="EMBL" id="BT030306">
    <property type="protein sequence ID" value="ABN49445.1"/>
    <property type="molecule type" value="mRNA"/>
</dbReference>